<dbReference type="PROSITE" id="PS51186">
    <property type="entry name" value="GNAT"/>
    <property type="match status" value="1"/>
</dbReference>
<evidence type="ECO:0000313" key="2">
    <source>
        <dbReference type="EMBL" id="AOZ88725.1"/>
    </source>
</evidence>
<dbReference type="Proteomes" id="UP000177709">
    <property type="component" value="Chromosome"/>
</dbReference>
<dbReference type="EMBL" id="CP017786">
    <property type="protein sequence ID" value="AOZ88725.1"/>
    <property type="molecule type" value="Genomic_DNA"/>
</dbReference>
<protein>
    <submittedName>
        <fullName evidence="2">GNAT family N-acetyltransferase</fullName>
    </submittedName>
</protein>
<dbReference type="Pfam" id="PF00583">
    <property type="entry name" value="Acetyltransf_1"/>
    <property type="match status" value="1"/>
</dbReference>
<dbReference type="PANTHER" id="PTHR43259:SF1">
    <property type="entry name" value="N-ACETYLTRANSFERASE DOMAIN-CONTAINING PROTEIN"/>
    <property type="match status" value="1"/>
</dbReference>
<dbReference type="AlphaFoldDB" id="A0AAC9IFL3"/>
<gene>
    <name evidence="2" type="ORF">BK049_08575</name>
</gene>
<sequence>MIKERGEVRLVTLQPMSQTDYDALIEEAIKRYAEEKVLAGTWDQGEAQENAEEQFDRLLPEGLQTEHHELCTFLHGEEAIGWVWLCYDPNHPQHEGFIYNFILFEAYRGKGFAKQAIAALEEQAKSLGVQKLSLHVFAHNQIARSLYEKTGFAETGIYMSKPL</sequence>
<dbReference type="CDD" id="cd04301">
    <property type="entry name" value="NAT_SF"/>
    <property type="match status" value="1"/>
</dbReference>
<organism evidence="2 3">
    <name type="scientific">Bacillus xiamenensis</name>
    <dbReference type="NCBI Taxonomy" id="1178537"/>
    <lineage>
        <taxon>Bacteria</taxon>
        <taxon>Bacillati</taxon>
        <taxon>Bacillota</taxon>
        <taxon>Bacilli</taxon>
        <taxon>Bacillales</taxon>
        <taxon>Bacillaceae</taxon>
        <taxon>Bacillus</taxon>
    </lineage>
</organism>
<dbReference type="RefSeq" id="WP_071168291.1">
    <property type="nucleotide sequence ID" value="NZ_CP017786.1"/>
</dbReference>
<dbReference type="InterPro" id="IPR052829">
    <property type="entry name" value="N-acetyltransferase_domain"/>
</dbReference>
<accession>A0AAC9IFL3</accession>
<feature type="domain" description="N-acetyltransferase" evidence="1">
    <location>
        <begin position="11"/>
        <end position="163"/>
    </location>
</feature>
<evidence type="ECO:0000259" key="1">
    <source>
        <dbReference type="PROSITE" id="PS51186"/>
    </source>
</evidence>
<name>A0AAC9IFL3_9BACI</name>
<dbReference type="SUPFAM" id="SSF55729">
    <property type="entry name" value="Acyl-CoA N-acyltransferases (Nat)"/>
    <property type="match status" value="1"/>
</dbReference>
<proteinExistence type="predicted"/>
<dbReference type="InterPro" id="IPR016181">
    <property type="entry name" value="Acyl_CoA_acyltransferase"/>
</dbReference>
<dbReference type="GO" id="GO:0016747">
    <property type="term" value="F:acyltransferase activity, transferring groups other than amino-acyl groups"/>
    <property type="evidence" value="ECO:0007669"/>
    <property type="project" value="InterPro"/>
</dbReference>
<dbReference type="InterPro" id="IPR000182">
    <property type="entry name" value="GNAT_dom"/>
</dbReference>
<dbReference type="KEGG" id="bxi:BK049_08575"/>
<dbReference type="Gene3D" id="3.40.630.30">
    <property type="match status" value="1"/>
</dbReference>
<evidence type="ECO:0000313" key="3">
    <source>
        <dbReference type="Proteomes" id="UP000177709"/>
    </source>
</evidence>
<dbReference type="PANTHER" id="PTHR43259">
    <property type="entry name" value="SPT10P"/>
    <property type="match status" value="1"/>
</dbReference>
<reference evidence="2 3" key="1">
    <citation type="submission" date="2016-10" db="EMBL/GenBank/DDBJ databases">
        <title>Whole genome sequence of hyper active fibrinolysis bacterium Bacillus pumilus strain VV3 isolated from fermented rice.</title>
        <authorList>
            <person name="Mariadas V.A."/>
            <person name="Vijayaraghavan P."/>
            <person name="Dhandapani V."/>
        </authorList>
    </citation>
    <scope>NUCLEOTIDE SEQUENCE [LARGE SCALE GENOMIC DNA]</scope>
    <source>
        <strain evidence="2 3">VV3</strain>
    </source>
</reference>